<evidence type="ECO:0000313" key="2">
    <source>
        <dbReference type="EMBL" id="GAT64255.1"/>
    </source>
</evidence>
<evidence type="ECO:0000256" key="1">
    <source>
        <dbReference type="SAM" id="SignalP"/>
    </source>
</evidence>
<proteinExistence type="predicted"/>
<name>A0A161LG22_9BACT</name>
<dbReference type="AlphaFoldDB" id="A0A161LG22"/>
<reference evidence="3" key="1">
    <citation type="submission" date="2016-04" db="EMBL/GenBank/DDBJ databases">
        <title>Draft genome sequence of Paludibacter jiangxiensis strain NM7.</title>
        <authorList>
            <person name="Qiu Y."/>
            <person name="Matsuura N."/>
            <person name="Ohashi A."/>
            <person name="Tourlousse M.D."/>
            <person name="Sekiguchi Y."/>
        </authorList>
    </citation>
    <scope>NUCLEOTIDE SEQUENCE [LARGE SCALE GENOMIC DNA]</scope>
    <source>
        <strain evidence="3">NM7</strain>
    </source>
</reference>
<evidence type="ECO:0000313" key="3">
    <source>
        <dbReference type="Proteomes" id="UP000076586"/>
    </source>
</evidence>
<feature type="signal peptide" evidence="1">
    <location>
        <begin position="1"/>
        <end position="20"/>
    </location>
</feature>
<feature type="chain" id="PRO_5007823815" description="WG containing repeat-containing protein" evidence="1">
    <location>
        <begin position="21"/>
        <end position="587"/>
    </location>
</feature>
<comment type="caution">
    <text evidence="2">The sequence shown here is derived from an EMBL/GenBank/DDBJ whole genome shotgun (WGS) entry which is preliminary data.</text>
</comment>
<protein>
    <recommendedName>
        <fullName evidence="4">WG containing repeat-containing protein</fullName>
    </recommendedName>
</protein>
<evidence type="ECO:0008006" key="4">
    <source>
        <dbReference type="Google" id="ProtNLM"/>
    </source>
</evidence>
<gene>
    <name evidence="2" type="ORF">PJIAN_4805</name>
</gene>
<sequence>MKTAKILIVLLIIHCSAAFSQTVVDTLSITFPYIGYNGGCNLMTWNFNADKSAIYLYAASNIGASLGISSPEEMAQAKASDKKKSFFGRLLTGSASPGMKSDYNIPIVLEKEIAINKLKQTNEKTMVFHNISQVPEGKTVYYSRMSGIVDLDKPSGEWLPIKSVNTMTEAMKYASVNGKEIACLYNAGLYGSGLLGMKNLQPWITLTTVKYNYNPLNGFISEKKDTNLVCIKSETPEITYEIAENQLDYNRSKGFLWLFNRKNKSTYIFVNCDLKTNAVTKITYSFEAPRELRVVNKPVYDRQLNLKGYISIFGYNKDGKDKKDIYPEDKYDLIYTDTQGNLKYQCKFTFGDGKFHRNIINPILVIEDNDQQLSFANDYGKSIFSCDYQYFTINKDGNVDIKYTTDYALPDRKAAGNIRNYLITPQAIHKVGKYFLVETKRTDNVNVEPPGKSYTVDRALCYTLLDSVFKPIKCIDVLPMENGNQKPISLTQLDSRDEEFTAIAQRGSDYFLFSIDGNGEVKNTYIKNPYPARLIQAAEPKPVFSDVSTGSVLVDKAKRNCYIMYEYYGQLNGAKLVGAAKLLKVQY</sequence>
<organism evidence="2 3">
    <name type="scientific">Paludibacter jiangxiensis</name>
    <dbReference type="NCBI Taxonomy" id="681398"/>
    <lineage>
        <taxon>Bacteria</taxon>
        <taxon>Pseudomonadati</taxon>
        <taxon>Bacteroidota</taxon>
        <taxon>Bacteroidia</taxon>
        <taxon>Bacteroidales</taxon>
        <taxon>Paludibacteraceae</taxon>
        <taxon>Paludibacter</taxon>
    </lineage>
</organism>
<reference evidence="3" key="2">
    <citation type="journal article" date="2017" name="Genome Announc.">
        <title>Draft genome sequence of Paludibacter jiangxiensis NM7(T), a propionate-producing fermentative bacterium.</title>
        <authorList>
            <person name="Qiu Y.-L."/>
            <person name="Tourlousse D.M."/>
            <person name="Matsuura N."/>
            <person name="Ohashi A."/>
            <person name="Sekiguchi Y."/>
        </authorList>
    </citation>
    <scope>NUCLEOTIDE SEQUENCE [LARGE SCALE GENOMIC DNA]</scope>
    <source>
        <strain evidence="3">NM7</strain>
    </source>
</reference>
<keyword evidence="1" id="KW-0732">Signal</keyword>
<accession>A0A161LG22</accession>
<dbReference type="Proteomes" id="UP000076586">
    <property type="component" value="Unassembled WGS sequence"/>
</dbReference>
<dbReference type="STRING" id="681398.PJIAN_4805"/>
<dbReference type="OrthoDB" id="1489249at2"/>
<dbReference type="EMBL" id="BDCR01000004">
    <property type="protein sequence ID" value="GAT64255.1"/>
    <property type="molecule type" value="Genomic_DNA"/>
</dbReference>
<keyword evidence="3" id="KW-1185">Reference proteome</keyword>
<dbReference type="RefSeq" id="WP_153802583.1">
    <property type="nucleotide sequence ID" value="NZ_BDCR01000004.1"/>
</dbReference>